<organism evidence="1 2">
    <name type="scientific">Mycolicibacterium fortuitum subsp. acetamidolyticum</name>
    <dbReference type="NCBI Taxonomy" id="144550"/>
    <lineage>
        <taxon>Bacteria</taxon>
        <taxon>Bacillati</taxon>
        <taxon>Actinomycetota</taxon>
        <taxon>Actinomycetes</taxon>
        <taxon>Mycobacteriales</taxon>
        <taxon>Mycobacteriaceae</taxon>
        <taxon>Mycolicibacterium</taxon>
    </lineage>
</organism>
<dbReference type="AlphaFoldDB" id="A0A100WUE3"/>
<dbReference type="EMBL" id="BCSZ01000049">
    <property type="protein sequence ID" value="GAT04560.1"/>
    <property type="molecule type" value="Genomic_DNA"/>
</dbReference>
<dbReference type="RefSeq" id="WP_061264755.1">
    <property type="nucleotide sequence ID" value="NZ_BCSZ01000049.1"/>
</dbReference>
<accession>A0A100WUE3</accession>
<evidence type="ECO:0000313" key="2">
    <source>
        <dbReference type="Proteomes" id="UP000069705"/>
    </source>
</evidence>
<dbReference type="Proteomes" id="UP000069705">
    <property type="component" value="Unassembled WGS sequence"/>
</dbReference>
<protein>
    <submittedName>
        <fullName evidence="1">Uncharacterized protein</fullName>
    </submittedName>
</protein>
<reference evidence="2" key="2">
    <citation type="submission" date="2016-02" db="EMBL/GenBank/DDBJ databases">
        <title>Draft genome sequence of five rapidly growing Mycobacterium species.</title>
        <authorList>
            <person name="Katahira K."/>
            <person name="Gotou Y."/>
            <person name="Iida K."/>
            <person name="Ogura Y."/>
            <person name="Hayashi T."/>
        </authorList>
    </citation>
    <scope>NUCLEOTIDE SEQUENCE [LARGE SCALE GENOMIC DNA]</scope>
    <source>
        <strain evidence="2">JCM6368</strain>
    </source>
</reference>
<name>A0A100WUE3_MYCFO</name>
<sequence>MTIENNDPNAVVTEGLRNAANQLRAAEAVFQVSTDTDIQLDDLPQAERFAYATACATIASAHAAIAQVQAQALLQEQLHDVLAALKALINAPDAPETPEAASGLVAGAFPTR</sequence>
<proteinExistence type="predicted"/>
<evidence type="ECO:0000313" key="1">
    <source>
        <dbReference type="EMBL" id="GAT04560.1"/>
    </source>
</evidence>
<reference evidence="1 2" key="1">
    <citation type="journal article" date="2016" name="Genome Announc.">
        <title>Draft Genome Sequences of Five Rapidly Growing Mycobacterium Species, M. thermoresistibile, M. fortuitum subsp. acetamidolyticum, M. canariasense, M. brisbanense, and M. novocastrense.</title>
        <authorList>
            <person name="Katahira K."/>
            <person name="Ogura Y."/>
            <person name="Gotoh Y."/>
            <person name="Hayashi T."/>
        </authorList>
    </citation>
    <scope>NUCLEOTIDE SEQUENCE [LARGE SCALE GENOMIC DNA]</scope>
    <source>
        <strain evidence="1 2">JCM6368</strain>
    </source>
</reference>
<comment type="caution">
    <text evidence="1">The sequence shown here is derived from an EMBL/GenBank/DDBJ whole genome shotgun (WGS) entry which is preliminary data.</text>
</comment>
<gene>
    <name evidence="1" type="ORF">RMCFA_4671</name>
</gene>